<dbReference type="InterPro" id="IPR005586">
    <property type="entry name" value="ABC_trans_aux"/>
</dbReference>
<dbReference type="RefSeq" id="WP_187553926.1">
    <property type="nucleotide sequence ID" value="NZ_BMZL01000002.1"/>
</dbReference>
<evidence type="ECO:0000313" key="4">
    <source>
        <dbReference type="Proteomes" id="UP000515804"/>
    </source>
</evidence>
<keyword evidence="4" id="KW-1185">Reference proteome</keyword>
<sequence>MSRLPRTLIAAALLATLAGCSSLLGPKETPSIFAPDLATTADPAWPSATWALGTVRPTSARILDGTRIAVSPVPGELQVYKGAMWARTPPEMLEETVLRMLEDSGKIPSVARQGSGIGAEYRLVMDIRHFEARYDDAGSAPTAVIEVNAKLLHVPDQSVAGSRTFRQAQPVGGTEVALVADAFGQALGTLSREVAGWTLSTGNEHQRQPHR</sequence>
<evidence type="ECO:0000256" key="1">
    <source>
        <dbReference type="SAM" id="SignalP"/>
    </source>
</evidence>
<keyword evidence="1" id="KW-0732">Signal</keyword>
<dbReference type="Gene3D" id="3.40.50.10610">
    <property type="entry name" value="ABC-type transport auxiliary lipoprotein component"/>
    <property type="match status" value="1"/>
</dbReference>
<dbReference type="KEGG" id="tcn:H9L16_07700"/>
<feature type="domain" description="ABC-type transport auxiliary lipoprotein component" evidence="2">
    <location>
        <begin position="35"/>
        <end position="195"/>
    </location>
</feature>
<protein>
    <submittedName>
        <fullName evidence="3">Membrane integrity-associated transporter subunit PqiC</fullName>
    </submittedName>
</protein>
<name>A0A7G9SU88_9GAMM</name>
<dbReference type="Pfam" id="PF03886">
    <property type="entry name" value="ABC_trans_aux"/>
    <property type="match status" value="1"/>
</dbReference>
<dbReference type="EMBL" id="CP060719">
    <property type="protein sequence ID" value="QNN71413.1"/>
    <property type="molecule type" value="Genomic_DNA"/>
</dbReference>
<accession>A0A7G9SU88</accession>
<evidence type="ECO:0000313" key="3">
    <source>
        <dbReference type="EMBL" id="QNN71413.1"/>
    </source>
</evidence>
<gene>
    <name evidence="3" type="ORF">H9L16_07700</name>
</gene>
<dbReference type="Proteomes" id="UP000515804">
    <property type="component" value="Chromosome"/>
</dbReference>
<organism evidence="3 4">
    <name type="scientific">Thermomonas carbonis</name>
    <dbReference type="NCBI Taxonomy" id="1463158"/>
    <lineage>
        <taxon>Bacteria</taxon>
        <taxon>Pseudomonadati</taxon>
        <taxon>Pseudomonadota</taxon>
        <taxon>Gammaproteobacteria</taxon>
        <taxon>Lysobacterales</taxon>
        <taxon>Lysobacteraceae</taxon>
        <taxon>Thermomonas</taxon>
    </lineage>
</organism>
<proteinExistence type="predicted"/>
<reference evidence="3 4" key="1">
    <citation type="submission" date="2020-08" db="EMBL/GenBank/DDBJ databases">
        <title>Genome sequence of Thermomonas carbonis KCTC 42013T.</title>
        <authorList>
            <person name="Hyun D.-W."/>
            <person name="Bae J.-W."/>
        </authorList>
    </citation>
    <scope>NUCLEOTIDE SEQUENCE [LARGE SCALE GENOMIC DNA]</scope>
    <source>
        <strain evidence="3 4">KCTC 42013</strain>
    </source>
</reference>
<feature type="chain" id="PRO_5028833397" evidence="1">
    <location>
        <begin position="27"/>
        <end position="211"/>
    </location>
</feature>
<feature type="signal peptide" evidence="1">
    <location>
        <begin position="1"/>
        <end position="26"/>
    </location>
</feature>
<dbReference type="PROSITE" id="PS51257">
    <property type="entry name" value="PROKAR_LIPOPROTEIN"/>
    <property type="match status" value="1"/>
</dbReference>
<evidence type="ECO:0000259" key="2">
    <source>
        <dbReference type="Pfam" id="PF03886"/>
    </source>
</evidence>
<dbReference type="SUPFAM" id="SSF159594">
    <property type="entry name" value="XCC0632-like"/>
    <property type="match status" value="1"/>
</dbReference>
<dbReference type="AlphaFoldDB" id="A0A7G9SU88"/>